<dbReference type="OrthoDB" id="9792692at2"/>
<dbReference type="GO" id="GO:0004764">
    <property type="term" value="F:shikimate 3-dehydrogenase (NADP+) activity"/>
    <property type="evidence" value="ECO:0007669"/>
    <property type="project" value="InterPro"/>
</dbReference>
<evidence type="ECO:0000256" key="1">
    <source>
        <dbReference type="ARBA" id="ARBA00004871"/>
    </source>
</evidence>
<keyword evidence="2" id="KW-0028">Amino-acid biosynthesis</keyword>
<dbReference type="SUPFAM" id="SSF53223">
    <property type="entry name" value="Aminoacid dehydrogenase-like, N-terminal domain"/>
    <property type="match status" value="1"/>
</dbReference>
<evidence type="ECO:0000313" key="5">
    <source>
        <dbReference type="Proteomes" id="UP000247807"/>
    </source>
</evidence>
<dbReference type="InterPro" id="IPR036291">
    <property type="entry name" value="NAD(P)-bd_dom_sf"/>
</dbReference>
<dbReference type="PANTHER" id="PTHR21089:SF1">
    <property type="entry name" value="BIFUNCTIONAL 3-DEHYDROQUINATE DEHYDRATASE_SHIKIMATE DEHYDROGENASE, CHLOROPLASTIC"/>
    <property type="match status" value="1"/>
</dbReference>
<dbReference type="RefSeq" id="WP_158467412.1">
    <property type="nucleotide sequence ID" value="NZ_QJUE01000007.1"/>
</dbReference>
<dbReference type="GO" id="GO:0019632">
    <property type="term" value="P:shikimate metabolic process"/>
    <property type="evidence" value="ECO:0007669"/>
    <property type="project" value="TreeGrafter"/>
</dbReference>
<keyword evidence="2" id="KW-0057">Aromatic amino acid biosynthesis</keyword>
<dbReference type="InterPro" id="IPR013708">
    <property type="entry name" value="Shikimate_DH-bd_N"/>
</dbReference>
<dbReference type="InterPro" id="IPR022893">
    <property type="entry name" value="Shikimate_DH_fam"/>
</dbReference>
<organism evidence="4 5">
    <name type="scientific">Prochlorococcus marinus XMU1408</name>
    <dbReference type="NCBI Taxonomy" id="2213228"/>
    <lineage>
        <taxon>Bacteria</taxon>
        <taxon>Bacillati</taxon>
        <taxon>Cyanobacteriota</taxon>
        <taxon>Cyanophyceae</taxon>
        <taxon>Synechococcales</taxon>
        <taxon>Prochlorococcaceae</taxon>
        <taxon>Prochlorococcus</taxon>
    </lineage>
</organism>
<dbReference type="PANTHER" id="PTHR21089">
    <property type="entry name" value="SHIKIMATE DEHYDROGENASE"/>
    <property type="match status" value="1"/>
</dbReference>
<dbReference type="AlphaFoldDB" id="A0A318QVV9"/>
<dbReference type="SUPFAM" id="SSF51735">
    <property type="entry name" value="NAD(P)-binding Rossmann-fold domains"/>
    <property type="match status" value="1"/>
</dbReference>
<dbReference type="Gene3D" id="3.40.50.10860">
    <property type="entry name" value="Leucine Dehydrogenase, chain A, domain 1"/>
    <property type="match status" value="1"/>
</dbReference>
<dbReference type="GO" id="GO:0050661">
    <property type="term" value="F:NADP binding"/>
    <property type="evidence" value="ECO:0007669"/>
    <property type="project" value="TreeGrafter"/>
</dbReference>
<dbReference type="Proteomes" id="UP000247807">
    <property type="component" value="Unassembled WGS sequence"/>
</dbReference>
<dbReference type="GO" id="GO:0005829">
    <property type="term" value="C:cytosol"/>
    <property type="evidence" value="ECO:0007669"/>
    <property type="project" value="TreeGrafter"/>
</dbReference>
<dbReference type="EMBL" id="QJUE01000007">
    <property type="protein sequence ID" value="PYE00245.1"/>
    <property type="molecule type" value="Genomic_DNA"/>
</dbReference>
<feature type="domain" description="Shikimate dehydrogenase substrate binding N-terminal" evidence="3">
    <location>
        <begin position="12"/>
        <end position="92"/>
    </location>
</feature>
<comment type="pathway">
    <text evidence="1">Metabolic intermediate biosynthesis; chorismate biosynthesis; chorismate from D-erythrose 4-phosphate and phosphoenolpyruvate: step 4/7.</text>
</comment>
<dbReference type="InterPro" id="IPR046346">
    <property type="entry name" value="Aminoacid_DH-like_N_sf"/>
</dbReference>
<dbReference type="GO" id="GO:0009073">
    <property type="term" value="P:aromatic amino acid family biosynthetic process"/>
    <property type="evidence" value="ECO:0007669"/>
    <property type="project" value="UniProtKB-KW"/>
</dbReference>
<evidence type="ECO:0000313" key="4">
    <source>
        <dbReference type="EMBL" id="PYE00245.1"/>
    </source>
</evidence>
<evidence type="ECO:0000259" key="3">
    <source>
        <dbReference type="Pfam" id="PF08501"/>
    </source>
</evidence>
<sequence length="281" mass="31321">MFSLIIGISPSKGARSPSLWNKAYKNYKINCEMKACDISNESELNTLIEKLKFDNNFQGGSVTFPYKEKVAEILQNSLKDEATSRLGAINCLYRNKSGVLCGANTDGLAAVSSVNSIFFNREVLPQKILILGVGGVGKAVIAFLSEFLLTDYPGIELCATSRNKDNLFFSRFKNVNYIKWNDRHKYLTNQTLLINCTSLGDYQNLDFSPISLDLVDTHNKPIGIFDVIHTPSLTKLLLWAKDKKINYCNGIDMNLMQAAIAFKYATNVDESIANIQQSMIG</sequence>
<protein>
    <recommendedName>
        <fullName evidence="3">Shikimate dehydrogenase substrate binding N-terminal domain-containing protein</fullName>
    </recommendedName>
</protein>
<comment type="caution">
    <text evidence="4">The sequence shown here is derived from an EMBL/GenBank/DDBJ whole genome shotgun (WGS) entry which is preliminary data.</text>
</comment>
<gene>
    <name evidence="4" type="ORF">DNJ73_09190</name>
</gene>
<dbReference type="Pfam" id="PF08501">
    <property type="entry name" value="Shikimate_dh_N"/>
    <property type="match status" value="1"/>
</dbReference>
<proteinExistence type="predicted"/>
<evidence type="ECO:0000256" key="2">
    <source>
        <dbReference type="ARBA" id="ARBA00023141"/>
    </source>
</evidence>
<dbReference type="Gene3D" id="3.40.50.720">
    <property type="entry name" value="NAD(P)-binding Rossmann-like Domain"/>
    <property type="match status" value="1"/>
</dbReference>
<accession>A0A318QVV9</accession>
<reference evidence="4 5" key="1">
    <citation type="journal article" date="2018" name="Appl. Environ. Microbiol.">
        <title>Genome rearrangement shapes Prochlorococcus ecological adaptation.</title>
        <authorList>
            <person name="Yan W."/>
            <person name="Wei S."/>
            <person name="Wang Q."/>
            <person name="Xiao X."/>
            <person name="Zeng Q."/>
            <person name="Jiao N."/>
            <person name="Zhang R."/>
        </authorList>
    </citation>
    <scope>NUCLEOTIDE SEQUENCE [LARGE SCALE GENOMIC DNA]</scope>
    <source>
        <strain evidence="4 5">XMU1408</strain>
    </source>
</reference>
<name>A0A318QVV9_PROMR</name>
<dbReference type="GO" id="GO:0009423">
    <property type="term" value="P:chorismate biosynthetic process"/>
    <property type="evidence" value="ECO:0007669"/>
    <property type="project" value="TreeGrafter"/>
</dbReference>